<proteinExistence type="predicted"/>
<organism evidence="7 8">
    <name type="scientific">Rhodocytophaga aerolata</name>
    <dbReference type="NCBI Taxonomy" id="455078"/>
    <lineage>
        <taxon>Bacteria</taxon>
        <taxon>Pseudomonadati</taxon>
        <taxon>Bacteroidota</taxon>
        <taxon>Cytophagia</taxon>
        <taxon>Cytophagales</taxon>
        <taxon>Rhodocytophagaceae</taxon>
        <taxon>Rhodocytophaga</taxon>
    </lineage>
</organism>
<dbReference type="Pfam" id="PF06956">
    <property type="entry name" value="RtcR"/>
    <property type="match status" value="1"/>
</dbReference>
<dbReference type="SUPFAM" id="SSF52540">
    <property type="entry name" value="P-loop containing nucleoside triphosphate hydrolases"/>
    <property type="match status" value="1"/>
</dbReference>
<keyword evidence="2" id="KW-0067">ATP-binding</keyword>
<gene>
    <name evidence="7" type="ORF">Q0590_29040</name>
</gene>
<evidence type="ECO:0000256" key="3">
    <source>
        <dbReference type="ARBA" id="ARBA00023015"/>
    </source>
</evidence>
<dbReference type="Gene3D" id="3.40.50.300">
    <property type="entry name" value="P-loop containing nucleotide triphosphate hydrolases"/>
    <property type="match status" value="1"/>
</dbReference>
<dbReference type="RefSeq" id="WP_302041160.1">
    <property type="nucleotide sequence ID" value="NZ_JAUKPO010000029.1"/>
</dbReference>
<evidence type="ECO:0000256" key="1">
    <source>
        <dbReference type="ARBA" id="ARBA00022741"/>
    </source>
</evidence>
<evidence type="ECO:0000313" key="8">
    <source>
        <dbReference type="Proteomes" id="UP001168528"/>
    </source>
</evidence>
<evidence type="ECO:0000259" key="6">
    <source>
        <dbReference type="PROSITE" id="PS50045"/>
    </source>
</evidence>
<dbReference type="PANTHER" id="PTHR32071">
    <property type="entry name" value="TRANSCRIPTIONAL REGULATORY PROTEIN"/>
    <property type="match status" value="1"/>
</dbReference>
<dbReference type="PROSITE" id="PS00676">
    <property type="entry name" value="SIGMA54_INTERACT_2"/>
    <property type="match status" value="1"/>
</dbReference>
<feature type="domain" description="Sigma-54 factor interaction" evidence="6">
    <location>
        <begin position="194"/>
        <end position="421"/>
    </location>
</feature>
<evidence type="ECO:0000256" key="4">
    <source>
        <dbReference type="ARBA" id="ARBA00023125"/>
    </source>
</evidence>
<keyword evidence="8" id="KW-1185">Reference proteome</keyword>
<keyword evidence="3" id="KW-0805">Transcription regulation</keyword>
<dbReference type="InterPro" id="IPR009715">
    <property type="entry name" value="RtcR"/>
</dbReference>
<dbReference type="InterPro" id="IPR002197">
    <property type="entry name" value="HTH_Fis"/>
</dbReference>
<dbReference type="Proteomes" id="UP001168528">
    <property type="component" value="Unassembled WGS sequence"/>
</dbReference>
<dbReference type="Gene3D" id="1.10.10.60">
    <property type="entry name" value="Homeodomain-like"/>
    <property type="match status" value="1"/>
</dbReference>
<evidence type="ECO:0000256" key="2">
    <source>
        <dbReference type="ARBA" id="ARBA00022840"/>
    </source>
</evidence>
<dbReference type="InterPro" id="IPR027417">
    <property type="entry name" value="P-loop_NTPase"/>
</dbReference>
<name>A0ABT8RI55_9BACT</name>
<accession>A0ABT8RI55</accession>
<evidence type="ECO:0000313" key="7">
    <source>
        <dbReference type="EMBL" id="MDO1450357.1"/>
    </source>
</evidence>
<dbReference type="InterPro" id="IPR058031">
    <property type="entry name" value="AAA_lid_NorR"/>
</dbReference>
<comment type="caution">
    <text evidence="7">The sequence shown here is derived from an EMBL/GenBank/DDBJ whole genome shotgun (WGS) entry which is preliminary data.</text>
</comment>
<dbReference type="Gene3D" id="1.10.8.60">
    <property type="match status" value="1"/>
</dbReference>
<dbReference type="CDD" id="cd00009">
    <property type="entry name" value="AAA"/>
    <property type="match status" value="1"/>
</dbReference>
<dbReference type="PROSITE" id="PS50045">
    <property type="entry name" value="SIGMA54_INTERACT_4"/>
    <property type="match status" value="1"/>
</dbReference>
<sequence length="497" mass="56697">MAKLLLSWMGYINDFVKDEKGNSLKEVSELGPNYTFHQYFYSNENYDEHIILYTAQKDENWAVLLLNKLLTTFPNRSIESCCLNINDPINLHEVKGKIESYLLSKKDRDIDIFFSPGASMIQVSWFLCHQSLNLKTRLLQTRPGRFSSKKDNMPELLEIQVDRSATPVSAVIKEDTILQREKGKSDYDGDYVLAPSIKPVYRNALLISQTDHVTTLIRGATGTGKEHLAEFIHKHSPRKNNIYLSVNCAAYSDELLGSELFGHEKGSFTGAVAKHAGIFEQASGGTVFLDEIGDISSFMQQSLLRVLQNKTITPIGGTPKKVNVRVIAATNCNLEKMCTEGDFRWDLFYRLAVAELELPSLQERGPQEVEQLLDHFISVKRSLYGRAHTLKLSKKAKEHILSYPFPGNVRELENLVDTLYVFNEREVEYVDLPHRIRQPKSEYSLKLEDVEKEHIIKVLHLKKGNKRQTAFALDCTEKTLSNLLKKYKLLESTVFDS</sequence>
<dbReference type="PROSITE" id="PS00688">
    <property type="entry name" value="SIGMA54_INTERACT_3"/>
    <property type="match status" value="1"/>
</dbReference>
<dbReference type="Pfam" id="PF02954">
    <property type="entry name" value="HTH_8"/>
    <property type="match status" value="1"/>
</dbReference>
<keyword evidence="1" id="KW-0547">Nucleotide-binding</keyword>
<dbReference type="InterPro" id="IPR009057">
    <property type="entry name" value="Homeodomain-like_sf"/>
</dbReference>
<keyword evidence="4" id="KW-0238">DNA-binding</keyword>
<dbReference type="InterPro" id="IPR025944">
    <property type="entry name" value="Sigma_54_int_dom_CS"/>
</dbReference>
<reference evidence="7" key="1">
    <citation type="submission" date="2023-07" db="EMBL/GenBank/DDBJ databases">
        <title>The genome sequence of Rhodocytophaga aerolata KACC 12507.</title>
        <authorList>
            <person name="Zhang X."/>
        </authorList>
    </citation>
    <scope>NUCLEOTIDE SEQUENCE</scope>
    <source>
        <strain evidence="7">KACC 12507</strain>
    </source>
</reference>
<dbReference type="InterPro" id="IPR003593">
    <property type="entry name" value="AAA+_ATPase"/>
</dbReference>
<dbReference type="Pfam" id="PF00158">
    <property type="entry name" value="Sigma54_activat"/>
    <property type="match status" value="1"/>
</dbReference>
<dbReference type="SUPFAM" id="SSF46689">
    <property type="entry name" value="Homeodomain-like"/>
    <property type="match status" value="1"/>
</dbReference>
<protein>
    <submittedName>
        <fullName evidence="7">Sigma-54 dependent transcriptional regulator</fullName>
    </submittedName>
</protein>
<dbReference type="EMBL" id="JAUKPO010000029">
    <property type="protein sequence ID" value="MDO1450357.1"/>
    <property type="molecule type" value="Genomic_DNA"/>
</dbReference>
<keyword evidence="5" id="KW-0804">Transcription</keyword>
<evidence type="ECO:0000256" key="5">
    <source>
        <dbReference type="ARBA" id="ARBA00023163"/>
    </source>
</evidence>
<dbReference type="InterPro" id="IPR025943">
    <property type="entry name" value="Sigma_54_int_dom_ATP-bd_2"/>
</dbReference>
<dbReference type="InterPro" id="IPR002078">
    <property type="entry name" value="Sigma_54_int"/>
</dbReference>
<dbReference type="Pfam" id="PF25601">
    <property type="entry name" value="AAA_lid_14"/>
    <property type="match status" value="1"/>
</dbReference>
<dbReference type="SMART" id="SM00382">
    <property type="entry name" value="AAA"/>
    <property type="match status" value="1"/>
</dbReference>